<dbReference type="GO" id="GO:0006355">
    <property type="term" value="P:regulation of DNA-templated transcription"/>
    <property type="evidence" value="ECO:0007669"/>
    <property type="project" value="InterPro"/>
</dbReference>
<dbReference type="Gene3D" id="1.10.10.10">
    <property type="entry name" value="Winged helix-like DNA-binding domain superfamily/Winged helix DNA-binding domain"/>
    <property type="match status" value="1"/>
</dbReference>
<protein>
    <submittedName>
        <fullName evidence="10">DNA-binding response regulator, OmpR family, contains REC and winged-helix (WHTH) domain</fullName>
    </submittedName>
</protein>
<sequence length="241" mass="26279">MSADIAAASVTDAAAYTANMSTRPRLLLVEDDARLLQMLEQLLGAEGYDVVAARDGQRALHEGLTQTFDAIVLDRGLPVIEGLDVLTRLRARGVLAPALILSALGNPADRVEGLDRGAEDYLAKPFDIDELLARIRALLRRHTNTTPMLALPDGALDVGSRTVTTTQGTLVVLSERESDLLERLARRPQQVFERADLLSNVFPDADDIGVVDTYVHYLRKKLGRSIISTVRGIGYRLGQLP</sequence>
<dbReference type="GO" id="GO:0032993">
    <property type="term" value="C:protein-DNA complex"/>
    <property type="evidence" value="ECO:0007669"/>
    <property type="project" value="TreeGrafter"/>
</dbReference>
<name>A0A1T4Y166_9MICO</name>
<evidence type="ECO:0000259" key="8">
    <source>
        <dbReference type="PROSITE" id="PS50110"/>
    </source>
</evidence>
<evidence type="ECO:0000259" key="9">
    <source>
        <dbReference type="PROSITE" id="PS51755"/>
    </source>
</evidence>
<evidence type="ECO:0000256" key="2">
    <source>
        <dbReference type="ARBA" id="ARBA00023012"/>
    </source>
</evidence>
<evidence type="ECO:0000313" key="10">
    <source>
        <dbReference type="EMBL" id="SKA95542.1"/>
    </source>
</evidence>
<dbReference type="InterPro" id="IPR011006">
    <property type="entry name" value="CheY-like_superfamily"/>
</dbReference>
<dbReference type="EMBL" id="FUYG01000005">
    <property type="protein sequence ID" value="SKA95542.1"/>
    <property type="molecule type" value="Genomic_DNA"/>
</dbReference>
<feature type="domain" description="OmpR/PhoB-type" evidence="9">
    <location>
        <begin position="146"/>
        <end position="239"/>
    </location>
</feature>
<dbReference type="Gene3D" id="6.10.250.690">
    <property type="match status" value="1"/>
</dbReference>
<keyword evidence="3" id="KW-0805">Transcription regulation</keyword>
<dbReference type="SUPFAM" id="SSF52172">
    <property type="entry name" value="CheY-like"/>
    <property type="match status" value="1"/>
</dbReference>
<keyword evidence="5" id="KW-0804">Transcription</keyword>
<feature type="modified residue" description="4-aspartylphosphate" evidence="6">
    <location>
        <position position="74"/>
    </location>
</feature>
<dbReference type="InterPro" id="IPR001789">
    <property type="entry name" value="Sig_transdc_resp-reg_receiver"/>
</dbReference>
<evidence type="ECO:0000256" key="1">
    <source>
        <dbReference type="ARBA" id="ARBA00022553"/>
    </source>
</evidence>
<dbReference type="CDD" id="cd00383">
    <property type="entry name" value="trans_reg_C"/>
    <property type="match status" value="1"/>
</dbReference>
<dbReference type="InterPro" id="IPR036388">
    <property type="entry name" value="WH-like_DNA-bd_sf"/>
</dbReference>
<dbReference type="InterPro" id="IPR001867">
    <property type="entry name" value="OmpR/PhoB-type_DNA-bd"/>
</dbReference>
<feature type="DNA-binding region" description="OmpR/PhoB-type" evidence="7">
    <location>
        <begin position="146"/>
        <end position="239"/>
    </location>
</feature>
<evidence type="ECO:0000256" key="4">
    <source>
        <dbReference type="ARBA" id="ARBA00023125"/>
    </source>
</evidence>
<dbReference type="InterPro" id="IPR039420">
    <property type="entry name" value="WalR-like"/>
</dbReference>
<evidence type="ECO:0000256" key="6">
    <source>
        <dbReference type="PROSITE-ProRule" id="PRU00169"/>
    </source>
</evidence>
<evidence type="ECO:0000256" key="5">
    <source>
        <dbReference type="ARBA" id="ARBA00023163"/>
    </source>
</evidence>
<keyword evidence="2" id="KW-0902">Two-component regulatory system</keyword>
<dbReference type="Gene3D" id="3.40.50.2300">
    <property type="match status" value="1"/>
</dbReference>
<dbReference type="PANTHER" id="PTHR48111:SF1">
    <property type="entry name" value="TWO-COMPONENT RESPONSE REGULATOR ORR33"/>
    <property type="match status" value="1"/>
</dbReference>
<dbReference type="SMART" id="SM00862">
    <property type="entry name" value="Trans_reg_C"/>
    <property type="match status" value="1"/>
</dbReference>
<dbReference type="PROSITE" id="PS51755">
    <property type="entry name" value="OMPR_PHOB"/>
    <property type="match status" value="1"/>
</dbReference>
<dbReference type="Pfam" id="PF00072">
    <property type="entry name" value="Response_reg"/>
    <property type="match status" value="1"/>
</dbReference>
<keyword evidence="1 6" id="KW-0597">Phosphoprotein</keyword>
<reference evidence="11" key="1">
    <citation type="submission" date="2017-02" db="EMBL/GenBank/DDBJ databases">
        <authorList>
            <person name="Varghese N."/>
            <person name="Submissions S."/>
        </authorList>
    </citation>
    <scope>NUCLEOTIDE SEQUENCE [LARGE SCALE GENOMIC DNA]</scope>
    <source>
        <strain evidence="11">VKM Ac-2052</strain>
    </source>
</reference>
<gene>
    <name evidence="10" type="ORF">SAMN06295879_2023</name>
</gene>
<accession>A0A1T4Y166</accession>
<dbReference type="SUPFAM" id="SSF46894">
    <property type="entry name" value="C-terminal effector domain of the bipartite response regulators"/>
    <property type="match status" value="1"/>
</dbReference>
<dbReference type="PROSITE" id="PS50110">
    <property type="entry name" value="RESPONSE_REGULATORY"/>
    <property type="match status" value="1"/>
</dbReference>
<dbReference type="GO" id="GO:0000156">
    <property type="term" value="F:phosphorelay response regulator activity"/>
    <property type="evidence" value="ECO:0007669"/>
    <property type="project" value="TreeGrafter"/>
</dbReference>
<dbReference type="Pfam" id="PF00486">
    <property type="entry name" value="Trans_reg_C"/>
    <property type="match status" value="1"/>
</dbReference>
<dbReference type="AlphaFoldDB" id="A0A1T4Y166"/>
<organism evidence="10 11">
    <name type="scientific">Agreia bicolorata</name>
    <dbReference type="NCBI Taxonomy" id="110935"/>
    <lineage>
        <taxon>Bacteria</taxon>
        <taxon>Bacillati</taxon>
        <taxon>Actinomycetota</taxon>
        <taxon>Actinomycetes</taxon>
        <taxon>Micrococcales</taxon>
        <taxon>Microbacteriaceae</taxon>
        <taxon>Agreia</taxon>
    </lineage>
</organism>
<evidence type="ECO:0000256" key="3">
    <source>
        <dbReference type="ARBA" id="ARBA00023015"/>
    </source>
</evidence>
<dbReference type="GO" id="GO:0000976">
    <property type="term" value="F:transcription cis-regulatory region binding"/>
    <property type="evidence" value="ECO:0007669"/>
    <property type="project" value="TreeGrafter"/>
</dbReference>
<dbReference type="Proteomes" id="UP000189735">
    <property type="component" value="Unassembled WGS sequence"/>
</dbReference>
<dbReference type="GO" id="GO:0005829">
    <property type="term" value="C:cytosol"/>
    <property type="evidence" value="ECO:0007669"/>
    <property type="project" value="TreeGrafter"/>
</dbReference>
<feature type="domain" description="Response regulatory" evidence="8">
    <location>
        <begin position="25"/>
        <end position="139"/>
    </location>
</feature>
<dbReference type="SMART" id="SM00448">
    <property type="entry name" value="REC"/>
    <property type="match status" value="1"/>
</dbReference>
<dbReference type="InterPro" id="IPR016032">
    <property type="entry name" value="Sig_transdc_resp-reg_C-effctor"/>
</dbReference>
<evidence type="ECO:0000313" key="11">
    <source>
        <dbReference type="Proteomes" id="UP000189735"/>
    </source>
</evidence>
<dbReference type="PANTHER" id="PTHR48111">
    <property type="entry name" value="REGULATOR OF RPOS"/>
    <property type="match status" value="1"/>
</dbReference>
<keyword evidence="4 7" id="KW-0238">DNA-binding</keyword>
<proteinExistence type="predicted"/>
<evidence type="ECO:0000256" key="7">
    <source>
        <dbReference type="PROSITE-ProRule" id="PRU01091"/>
    </source>
</evidence>